<evidence type="ECO:0000313" key="3">
    <source>
        <dbReference type="Proteomes" id="UP000318212"/>
    </source>
</evidence>
<dbReference type="AlphaFoldDB" id="A0A508A3J0"/>
<dbReference type="Gene3D" id="3.30.10.10">
    <property type="entry name" value="Trypsin Inhibitor V, subunit A"/>
    <property type="match status" value="1"/>
</dbReference>
<feature type="chain" id="PRO_5021479831" description="Peptidase inhibitor I78 family protein" evidence="1">
    <location>
        <begin position="22"/>
        <end position="103"/>
    </location>
</feature>
<evidence type="ECO:0000313" key="2">
    <source>
        <dbReference type="EMBL" id="TQD43024.1"/>
    </source>
</evidence>
<evidence type="ECO:0000256" key="1">
    <source>
        <dbReference type="SAM" id="SignalP"/>
    </source>
</evidence>
<dbReference type="RefSeq" id="WP_141518854.1">
    <property type="nucleotide sequence ID" value="NZ_VICE01000101.1"/>
</dbReference>
<dbReference type="PROSITE" id="PS51257">
    <property type="entry name" value="PROKAR_LIPOPROTEIN"/>
    <property type="match status" value="1"/>
</dbReference>
<keyword evidence="3" id="KW-1185">Reference proteome</keyword>
<feature type="signal peptide" evidence="1">
    <location>
        <begin position="1"/>
        <end position="21"/>
    </location>
</feature>
<dbReference type="EMBL" id="VICE01000101">
    <property type="protein sequence ID" value="TQD43024.1"/>
    <property type="molecule type" value="Genomic_DNA"/>
</dbReference>
<protein>
    <recommendedName>
        <fullName evidence="4">Peptidase inhibitor I78 family protein</fullName>
    </recommendedName>
</protein>
<accession>A0A508A3J0</accession>
<comment type="caution">
    <text evidence="2">The sequence shown here is derived from an EMBL/GenBank/DDBJ whole genome shotgun (WGS) entry which is preliminary data.</text>
</comment>
<dbReference type="PANTHER" id="PTHR39600">
    <property type="entry name" value="PEPTIDASE INHIBITOR I78 FAMILY PROTEIN"/>
    <property type="match status" value="1"/>
</dbReference>
<gene>
    <name evidence="2" type="ORF">FKV25_10990</name>
</gene>
<reference evidence="2 3" key="1">
    <citation type="submission" date="2019-06" db="EMBL/GenBank/DDBJ databases">
        <title>Lysobacter alkalisoli sp. nov. isolated from saline soil.</title>
        <authorList>
            <person name="Sun J.-Q."/>
            <person name="Xu L."/>
        </authorList>
    </citation>
    <scope>NUCLEOTIDE SEQUENCE [LARGE SCALE GENOMIC DNA]</scope>
    <source>
        <strain evidence="2 3">JCM 31130</strain>
    </source>
</reference>
<dbReference type="OrthoDB" id="6049927at2"/>
<keyword evidence="1" id="KW-0732">Signal</keyword>
<dbReference type="InterPro" id="IPR021719">
    <property type="entry name" value="Prot_inh_I78"/>
</dbReference>
<dbReference type="Pfam" id="PF11720">
    <property type="entry name" value="Inhibitor_I78"/>
    <property type="match status" value="1"/>
</dbReference>
<evidence type="ECO:0008006" key="4">
    <source>
        <dbReference type="Google" id="ProtNLM"/>
    </source>
</evidence>
<organism evidence="2 3">
    <name type="scientific">Marilutibacter aestuarii</name>
    <dbReference type="NCBI Taxonomy" id="1706195"/>
    <lineage>
        <taxon>Bacteria</taxon>
        <taxon>Pseudomonadati</taxon>
        <taxon>Pseudomonadota</taxon>
        <taxon>Gammaproteobacteria</taxon>
        <taxon>Lysobacterales</taxon>
        <taxon>Lysobacteraceae</taxon>
        <taxon>Marilutibacter</taxon>
    </lineage>
</organism>
<name>A0A508A3J0_9GAMM</name>
<dbReference type="PANTHER" id="PTHR39600:SF1">
    <property type="entry name" value="PEPTIDASE INHIBITOR I78 FAMILY PROTEIN"/>
    <property type="match status" value="1"/>
</dbReference>
<sequence>MSTPIRLLPLAASASVLLALAACATTASPPPTAQTAGTCNAQGAHWAIGNAPDQDVVNRILQDTGSRDARVLTPGMAATMDYRPDRVNIDVNDRGAITGIRCG</sequence>
<dbReference type="Proteomes" id="UP000318212">
    <property type="component" value="Unassembled WGS sequence"/>
</dbReference>
<proteinExistence type="predicted"/>